<comment type="caution">
    <text evidence="1">The sequence shown here is derived from an EMBL/GenBank/DDBJ whole genome shotgun (WGS) entry which is preliminary data.</text>
</comment>
<protein>
    <submittedName>
        <fullName evidence="1">Uncharacterized protein</fullName>
    </submittedName>
</protein>
<keyword evidence="2" id="KW-1185">Reference proteome</keyword>
<dbReference type="Proteomes" id="UP001372338">
    <property type="component" value="Unassembled WGS sequence"/>
</dbReference>
<sequence>MIFASREQQKPLSRSFLSSVLPFSFQGIELGAGMKTPDRPYFPKCPPPALLLSGSGFFASFQLSWSMRKKEMNECRTAGERAVTFVVVLQDFNVLRPRSVIGS</sequence>
<dbReference type="EMBL" id="JAYWIO010000003">
    <property type="protein sequence ID" value="KAK7272952.1"/>
    <property type="molecule type" value="Genomic_DNA"/>
</dbReference>
<organism evidence="1 2">
    <name type="scientific">Crotalaria pallida</name>
    <name type="common">Smooth rattlebox</name>
    <name type="synonym">Crotalaria striata</name>
    <dbReference type="NCBI Taxonomy" id="3830"/>
    <lineage>
        <taxon>Eukaryota</taxon>
        <taxon>Viridiplantae</taxon>
        <taxon>Streptophyta</taxon>
        <taxon>Embryophyta</taxon>
        <taxon>Tracheophyta</taxon>
        <taxon>Spermatophyta</taxon>
        <taxon>Magnoliopsida</taxon>
        <taxon>eudicotyledons</taxon>
        <taxon>Gunneridae</taxon>
        <taxon>Pentapetalae</taxon>
        <taxon>rosids</taxon>
        <taxon>fabids</taxon>
        <taxon>Fabales</taxon>
        <taxon>Fabaceae</taxon>
        <taxon>Papilionoideae</taxon>
        <taxon>50 kb inversion clade</taxon>
        <taxon>genistoids sensu lato</taxon>
        <taxon>core genistoids</taxon>
        <taxon>Crotalarieae</taxon>
        <taxon>Crotalaria</taxon>
    </lineage>
</organism>
<accession>A0AAN9FAG3</accession>
<evidence type="ECO:0000313" key="2">
    <source>
        <dbReference type="Proteomes" id="UP001372338"/>
    </source>
</evidence>
<dbReference type="AlphaFoldDB" id="A0AAN9FAG3"/>
<name>A0AAN9FAG3_CROPI</name>
<proteinExistence type="predicted"/>
<reference evidence="1 2" key="1">
    <citation type="submission" date="2024-01" db="EMBL/GenBank/DDBJ databases">
        <title>The genomes of 5 underutilized Papilionoideae crops provide insights into root nodulation and disease resistanc.</title>
        <authorList>
            <person name="Yuan L."/>
        </authorList>
    </citation>
    <scope>NUCLEOTIDE SEQUENCE [LARGE SCALE GENOMIC DNA]</scope>
    <source>
        <strain evidence="1">ZHUSHIDOU_FW_LH</strain>
        <tissue evidence="1">Leaf</tissue>
    </source>
</reference>
<evidence type="ECO:0000313" key="1">
    <source>
        <dbReference type="EMBL" id="KAK7272952.1"/>
    </source>
</evidence>
<gene>
    <name evidence="1" type="ORF">RIF29_13997</name>
</gene>